<accession>A0A9P8KZY0</accession>
<dbReference type="EMBL" id="JAGHQL010000351">
    <property type="protein sequence ID" value="KAH0533820.1"/>
    <property type="molecule type" value="Genomic_DNA"/>
</dbReference>
<dbReference type="Proteomes" id="UP000698800">
    <property type="component" value="Unassembled WGS sequence"/>
</dbReference>
<gene>
    <name evidence="3" type="ORF">FGG08_007552</name>
</gene>
<name>A0A9P8KZY0_9PEZI</name>
<evidence type="ECO:0000256" key="1">
    <source>
        <dbReference type="ARBA" id="ARBA00022729"/>
    </source>
</evidence>
<evidence type="ECO:0000313" key="4">
    <source>
        <dbReference type="Proteomes" id="UP000698800"/>
    </source>
</evidence>
<sequence length="274" mass="30228">KIYFRAVGGYALAVATQTIGQTQLRTYNDTGNTPVNAYTFKDVSASFGAGANFNVAAGYMFSKFIGVDLNVQYLKSKKYEISDKFIQTSSPGNSGRDESTTTVSSSAIFINPSVIITPGAGSKVPYGRFGVIIGSPKLKSEESSYYDLDGKQETEREQEYKKGTAFGFQGAVGLNWMISNNLDIYAEVNFISLTWYPAKSEITKYMVSRDDDPFEDVLPDISVRDKKFEYKKEVEFQAQSDPDKPQQQLRQSVPFSSVALQLGIKFTLGGHAAD</sequence>
<dbReference type="SUPFAM" id="SSF56925">
    <property type="entry name" value="OMPA-like"/>
    <property type="match status" value="1"/>
</dbReference>
<dbReference type="InterPro" id="IPR011250">
    <property type="entry name" value="OMP/PagP_B-barrel"/>
</dbReference>
<comment type="caution">
    <text evidence="3">The sequence shown here is derived from an EMBL/GenBank/DDBJ whole genome shotgun (WGS) entry which is preliminary data.</text>
</comment>
<evidence type="ECO:0000259" key="2">
    <source>
        <dbReference type="Pfam" id="PF13505"/>
    </source>
</evidence>
<evidence type="ECO:0000313" key="3">
    <source>
        <dbReference type="EMBL" id="KAH0533820.1"/>
    </source>
</evidence>
<reference evidence="3" key="1">
    <citation type="submission" date="2021-03" db="EMBL/GenBank/DDBJ databases">
        <title>Comparative genomics and phylogenomic investigation of the class Geoglossomycetes provide insights into ecological specialization and systematics.</title>
        <authorList>
            <person name="Melie T."/>
            <person name="Pirro S."/>
            <person name="Miller A.N."/>
            <person name="Quandt A."/>
        </authorList>
    </citation>
    <scope>NUCLEOTIDE SEQUENCE</scope>
    <source>
        <strain evidence="3">GBOQ0MN5Z8</strain>
    </source>
</reference>
<keyword evidence="1" id="KW-0732">Signal</keyword>
<proteinExistence type="predicted"/>
<dbReference type="AlphaFoldDB" id="A0A9P8KZY0"/>
<protein>
    <recommendedName>
        <fullName evidence="2">Outer membrane protein beta-barrel domain-containing protein</fullName>
    </recommendedName>
</protein>
<dbReference type="Pfam" id="PF13505">
    <property type="entry name" value="OMP_b-brl"/>
    <property type="match status" value="1"/>
</dbReference>
<dbReference type="InterPro" id="IPR027385">
    <property type="entry name" value="Beta-barrel_OMP"/>
</dbReference>
<keyword evidence="4" id="KW-1185">Reference proteome</keyword>
<feature type="non-terminal residue" evidence="3">
    <location>
        <position position="1"/>
    </location>
</feature>
<dbReference type="Gene3D" id="2.40.160.20">
    <property type="match status" value="1"/>
</dbReference>
<feature type="domain" description="Outer membrane protein beta-barrel" evidence="2">
    <location>
        <begin position="18"/>
        <end position="193"/>
    </location>
</feature>
<organism evidence="3 4">
    <name type="scientific">Glutinoglossum americanum</name>
    <dbReference type="NCBI Taxonomy" id="1670608"/>
    <lineage>
        <taxon>Eukaryota</taxon>
        <taxon>Fungi</taxon>
        <taxon>Dikarya</taxon>
        <taxon>Ascomycota</taxon>
        <taxon>Pezizomycotina</taxon>
        <taxon>Geoglossomycetes</taxon>
        <taxon>Geoglossales</taxon>
        <taxon>Geoglossaceae</taxon>
        <taxon>Glutinoglossum</taxon>
    </lineage>
</organism>